<dbReference type="AlphaFoldDB" id="A0A6B0SDY1"/>
<dbReference type="RefSeq" id="WP_159524726.1">
    <property type="nucleotide sequence ID" value="NZ_WUUU01000001.1"/>
</dbReference>
<proteinExistence type="predicted"/>
<dbReference type="InterPro" id="IPR005368">
    <property type="entry name" value="UPF0175"/>
</dbReference>
<dbReference type="EMBL" id="WUUU01000001">
    <property type="protein sequence ID" value="MXR19127.1"/>
    <property type="molecule type" value="Genomic_DNA"/>
</dbReference>
<keyword evidence="2" id="KW-1185">Reference proteome</keyword>
<organism evidence="1 2">
    <name type="scientific">Halobacterium bonnevillei</name>
    <dbReference type="NCBI Taxonomy" id="2692200"/>
    <lineage>
        <taxon>Archaea</taxon>
        <taxon>Methanobacteriati</taxon>
        <taxon>Methanobacteriota</taxon>
        <taxon>Stenosarchaea group</taxon>
        <taxon>Halobacteria</taxon>
        <taxon>Halobacteriales</taxon>
        <taxon>Halobacteriaceae</taxon>
        <taxon>Halobacterium</taxon>
    </lineage>
</organism>
<comment type="caution">
    <text evidence="1">The sequence shown here is derived from an EMBL/GenBank/DDBJ whole genome shotgun (WGS) entry which is preliminary data.</text>
</comment>
<name>A0A6B0SDY1_9EURY</name>
<evidence type="ECO:0000313" key="1">
    <source>
        <dbReference type="EMBL" id="MXR19127.1"/>
    </source>
</evidence>
<dbReference type="OrthoDB" id="93800at2157"/>
<evidence type="ECO:0000313" key="2">
    <source>
        <dbReference type="Proteomes" id="UP000471521"/>
    </source>
</evidence>
<protein>
    <submittedName>
        <fullName evidence="1">UPF0175 family protein</fullName>
    </submittedName>
</protein>
<gene>
    <name evidence="1" type="ORF">GRX66_00360</name>
</gene>
<accession>A0A6B0SDY1</accession>
<dbReference type="Pfam" id="PF03683">
    <property type="entry name" value="UPF0175"/>
    <property type="match status" value="1"/>
</dbReference>
<dbReference type="Proteomes" id="UP000471521">
    <property type="component" value="Unassembled WGS sequence"/>
</dbReference>
<sequence>MARITGSYPDDLDLLIEGTVEAGVFTGKSDALREFARDYFDDHDEERIAAAVALYERETITLGDAARLAGANRFEMKDILRDHGVELRLGLTDEADAEYEVEAARELDYAGVNDHGDEDSETE</sequence>
<reference evidence="1 2" key="1">
    <citation type="submission" date="2019-12" db="EMBL/GenBank/DDBJ databases">
        <title>Isolation and characterization of three novel carbon monoxide-oxidizing members of Halobacteria from salione crusts and soils.</title>
        <authorList>
            <person name="Myers M.R."/>
            <person name="King G.M."/>
        </authorList>
    </citation>
    <scope>NUCLEOTIDE SEQUENCE [LARGE SCALE GENOMIC DNA]</scope>
    <source>
        <strain evidence="1 2">PCN9</strain>
    </source>
</reference>